<comment type="caution">
    <text evidence="1">The sequence shown here is derived from an EMBL/GenBank/DDBJ whole genome shotgun (WGS) entry which is preliminary data.</text>
</comment>
<sequence length="231" mass="26444">MDPEVWKYFPDQEDILRLILCRVSWDTNLRLRSVSKGFYATLSEPSFHMVVNVNRHKLLHGSFRFLFNPLTKGFIKLPVVPKIKGRNSGLVQNHLRIIMAVEKELVTVVAVEFYSYLQPELPRILIWHQGTPDWVLLNVFDPPSTILPVDSMVFFWSGTNAVFFGGELFLLVETEEDWIDGNPGESPIGERVFSLGSRARAIDPELIWSCNNIGDAKTHLFHHKGHSSAWS</sequence>
<evidence type="ECO:0000313" key="2">
    <source>
        <dbReference type="Proteomes" id="UP001633002"/>
    </source>
</evidence>
<protein>
    <recommendedName>
        <fullName evidence="3">F-box domain-containing protein</fullName>
    </recommendedName>
</protein>
<keyword evidence="2" id="KW-1185">Reference proteome</keyword>
<dbReference type="Proteomes" id="UP001633002">
    <property type="component" value="Unassembled WGS sequence"/>
</dbReference>
<gene>
    <name evidence="1" type="ORF">R1sor_003232</name>
</gene>
<evidence type="ECO:0008006" key="3">
    <source>
        <dbReference type="Google" id="ProtNLM"/>
    </source>
</evidence>
<dbReference type="EMBL" id="JBJQOH010000006">
    <property type="protein sequence ID" value="KAL3685210.1"/>
    <property type="molecule type" value="Genomic_DNA"/>
</dbReference>
<proteinExistence type="predicted"/>
<accession>A0ABD3H4F1</accession>
<evidence type="ECO:0000313" key="1">
    <source>
        <dbReference type="EMBL" id="KAL3685210.1"/>
    </source>
</evidence>
<reference evidence="1 2" key="1">
    <citation type="submission" date="2024-09" db="EMBL/GenBank/DDBJ databases">
        <title>Chromosome-scale assembly of Riccia sorocarpa.</title>
        <authorList>
            <person name="Paukszto L."/>
        </authorList>
    </citation>
    <scope>NUCLEOTIDE SEQUENCE [LARGE SCALE GENOMIC DNA]</scope>
    <source>
        <strain evidence="1">LP-2024</strain>
        <tissue evidence="1">Aerial parts of the thallus</tissue>
    </source>
</reference>
<dbReference type="AlphaFoldDB" id="A0ABD3H4F1"/>
<name>A0ABD3H4F1_9MARC</name>
<organism evidence="1 2">
    <name type="scientific">Riccia sorocarpa</name>
    <dbReference type="NCBI Taxonomy" id="122646"/>
    <lineage>
        <taxon>Eukaryota</taxon>
        <taxon>Viridiplantae</taxon>
        <taxon>Streptophyta</taxon>
        <taxon>Embryophyta</taxon>
        <taxon>Marchantiophyta</taxon>
        <taxon>Marchantiopsida</taxon>
        <taxon>Marchantiidae</taxon>
        <taxon>Marchantiales</taxon>
        <taxon>Ricciaceae</taxon>
        <taxon>Riccia</taxon>
    </lineage>
</organism>